<dbReference type="EMBL" id="RXIR01000010">
    <property type="protein sequence ID" value="TVS28683.1"/>
    <property type="molecule type" value="Genomic_DNA"/>
</dbReference>
<dbReference type="RefSeq" id="WP_136651139.1">
    <property type="nucleotide sequence ID" value="NZ_JALXKN010000001.1"/>
</dbReference>
<dbReference type="PRINTS" id="PR00039">
    <property type="entry name" value="HTHLYSR"/>
</dbReference>
<evidence type="ECO:0000256" key="5">
    <source>
        <dbReference type="ARBA" id="ARBA00023163"/>
    </source>
</evidence>
<dbReference type="PROSITE" id="PS50931">
    <property type="entry name" value="HTH_LYSR"/>
    <property type="match status" value="1"/>
</dbReference>
<keyword evidence="5" id="KW-0804">Transcription</keyword>
<dbReference type="Gene3D" id="3.40.190.10">
    <property type="entry name" value="Periplasmic binding protein-like II"/>
    <property type="match status" value="2"/>
</dbReference>
<dbReference type="GO" id="GO:0003700">
    <property type="term" value="F:DNA-binding transcription factor activity"/>
    <property type="evidence" value="ECO:0007669"/>
    <property type="project" value="InterPro"/>
</dbReference>
<keyword evidence="2" id="KW-0805">Transcription regulation</keyword>
<proteinExistence type="inferred from homology"/>
<dbReference type="PANTHER" id="PTHR30346">
    <property type="entry name" value="TRANSCRIPTIONAL DUAL REGULATOR HCAR-RELATED"/>
    <property type="match status" value="1"/>
</dbReference>
<dbReference type="GO" id="GO:0032993">
    <property type="term" value="C:protein-DNA complex"/>
    <property type="evidence" value="ECO:0007669"/>
    <property type="project" value="TreeGrafter"/>
</dbReference>
<evidence type="ECO:0000256" key="6">
    <source>
        <dbReference type="ARBA" id="ARBA00040885"/>
    </source>
</evidence>
<dbReference type="Pfam" id="PF00126">
    <property type="entry name" value="HTH_1"/>
    <property type="match status" value="1"/>
</dbReference>
<evidence type="ECO:0000259" key="7">
    <source>
        <dbReference type="PROSITE" id="PS50931"/>
    </source>
</evidence>
<dbReference type="InterPro" id="IPR000847">
    <property type="entry name" value="LysR_HTH_N"/>
</dbReference>
<name>A0A6C1TX30_9CORY</name>
<dbReference type="GO" id="GO:0003677">
    <property type="term" value="F:DNA binding"/>
    <property type="evidence" value="ECO:0007669"/>
    <property type="project" value="UniProtKB-KW"/>
</dbReference>
<evidence type="ECO:0000256" key="2">
    <source>
        <dbReference type="ARBA" id="ARBA00023015"/>
    </source>
</evidence>
<dbReference type="FunFam" id="1.10.10.10:FF:000001">
    <property type="entry name" value="LysR family transcriptional regulator"/>
    <property type="match status" value="1"/>
</dbReference>
<dbReference type="PANTHER" id="PTHR30346:SF26">
    <property type="entry name" value="HYDROGEN PEROXIDE-INDUCIBLE GENES ACTIVATOR"/>
    <property type="match status" value="1"/>
</dbReference>
<dbReference type="Proteomes" id="UP000336646">
    <property type="component" value="Unassembled WGS sequence"/>
</dbReference>
<evidence type="ECO:0000256" key="4">
    <source>
        <dbReference type="ARBA" id="ARBA00023159"/>
    </source>
</evidence>
<dbReference type="SUPFAM" id="SSF46785">
    <property type="entry name" value="Winged helix' DNA-binding domain"/>
    <property type="match status" value="1"/>
</dbReference>
<dbReference type="InterPro" id="IPR005119">
    <property type="entry name" value="LysR_subst-bd"/>
</dbReference>
<keyword evidence="4" id="KW-0010">Activator</keyword>
<dbReference type="Pfam" id="PF03466">
    <property type="entry name" value="LysR_substrate"/>
    <property type="match status" value="1"/>
</dbReference>
<sequence length="318" mass="34095">MSNKEYRPTLAQLRTFVTIAENKHFGAAAAKLNISQPSLSQALVALETGLGIQLIERSTRKVIVSPVGEELLPLARATLEAADAFVTRSRGALGVLSGPLTLGIIPTLTPYILPDFLKESSKHYADLKPQIVEEQTPALLDQLRDGSVDVAILAVPAGHPGMRESVLFRERFVVVTPEGHPLAGRRDLTLDDLRELELLLLDDGHCLRDQIIDLCRIAQMSNPGNGEYSTRASSLTTIMQLVVAGLGCTLVPESAVATECTRPGLGLAAFAPSVAAERTIGLVSRPSSARAVEHQALGELITRAHAKVIQRSRSIING</sequence>
<keyword evidence="3" id="KW-0238">DNA-binding</keyword>
<evidence type="ECO:0000313" key="9">
    <source>
        <dbReference type="Proteomes" id="UP000336646"/>
    </source>
</evidence>
<dbReference type="AlphaFoldDB" id="A0A6C1TX30"/>
<organism evidence="8 9">
    <name type="scientific">Corynebacterium sanguinis</name>
    <dbReference type="NCBI Taxonomy" id="2594913"/>
    <lineage>
        <taxon>Bacteria</taxon>
        <taxon>Bacillati</taxon>
        <taxon>Actinomycetota</taxon>
        <taxon>Actinomycetes</taxon>
        <taxon>Mycobacteriales</taxon>
        <taxon>Corynebacteriaceae</taxon>
        <taxon>Corynebacterium</taxon>
    </lineage>
</organism>
<dbReference type="SUPFAM" id="SSF53850">
    <property type="entry name" value="Periplasmic binding protein-like II"/>
    <property type="match status" value="1"/>
</dbReference>
<comment type="caution">
    <text evidence="8">The sequence shown here is derived from an EMBL/GenBank/DDBJ whole genome shotgun (WGS) entry which is preliminary data.</text>
</comment>
<dbReference type="CDD" id="cd08411">
    <property type="entry name" value="PBP2_OxyR"/>
    <property type="match status" value="1"/>
</dbReference>
<comment type="similarity">
    <text evidence="1">Belongs to the LysR transcriptional regulatory family.</text>
</comment>
<evidence type="ECO:0000313" key="8">
    <source>
        <dbReference type="EMBL" id="TVS28683.1"/>
    </source>
</evidence>
<gene>
    <name evidence="8" type="ORF">EKI59_05985</name>
</gene>
<reference evidence="8 9" key="1">
    <citation type="submission" date="2018-12" db="EMBL/GenBank/DDBJ databases">
        <title>Corynebacterium sanguinis sp. nov., a clinically-associated and environmental corynebacterium.</title>
        <authorList>
            <person name="Gonzales-Siles L."/>
            <person name="Jaen-Luchoro D."/>
            <person name="Cardew S."/>
            <person name="Inganas E."/>
            <person name="Ohlen M."/>
            <person name="Jensie-Markopolous S."/>
            <person name="Pinyeiro-Iglesias B."/>
            <person name="Molin K."/>
            <person name="Skovbjerg S."/>
            <person name="Svensson-Stadler L."/>
            <person name="Funke G."/>
            <person name="Moore E.R.B."/>
        </authorList>
    </citation>
    <scope>NUCLEOTIDE SEQUENCE [LARGE SCALE GENOMIC DNA]</scope>
    <source>
        <strain evidence="8 9">58734</strain>
    </source>
</reference>
<dbReference type="InterPro" id="IPR036390">
    <property type="entry name" value="WH_DNA-bd_sf"/>
</dbReference>
<accession>A0A6C1TX30</accession>
<protein>
    <recommendedName>
        <fullName evidence="6">Probable hydrogen peroxide-inducible genes activator</fullName>
    </recommendedName>
</protein>
<feature type="domain" description="HTH lysR-type" evidence="7">
    <location>
        <begin position="8"/>
        <end position="65"/>
    </location>
</feature>
<evidence type="ECO:0000256" key="3">
    <source>
        <dbReference type="ARBA" id="ARBA00023125"/>
    </source>
</evidence>
<dbReference type="Gene3D" id="1.10.10.10">
    <property type="entry name" value="Winged helix-like DNA-binding domain superfamily/Winged helix DNA-binding domain"/>
    <property type="match status" value="1"/>
</dbReference>
<evidence type="ECO:0000256" key="1">
    <source>
        <dbReference type="ARBA" id="ARBA00009437"/>
    </source>
</evidence>
<dbReference type="OrthoDB" id="9775392at2"/>
<dbReference type="InterPro" id="IPR036388">
    <property type="entry name" value="WH-like_DNA-bd_sf"/>
</dbReference>